<dbReference type="Proteomes" id="UP000316079">
    <property type="component" value="Unassembled WGS sequence"/>
</dbReference>
<name>A0A553NI38_9TELE</name>
<organism evidence="3 4">
    <name type="scientific">Danionella cerebrum</name>
    <dbReference type="NCBI Taxonomy" id="2873325"/>
    <lineage>
        <taxon>Eukaryota</taxon>
        <taxon>Metazoa</taxon>
        <taxon>Chordata</taxon>
        <taxon>Craniata</taxon>
        <taxon>Vertebrata</taxon>
        <taxon>Euteleostomi</taxon>
        <taxon>Actinopterygii</taxon>
        <taxon>Neopterygii</taxon>
        <taxon>Teleostei</taxon>
        <taxon>Ostariophysi</taxon>
        <taxon>Cypriniformes</taxon>
        <taxon>Danionidae</taxon>
        <taxon>Danioninae</taxon>
        <taxon>Danionella</taxon>
    </lineage>
</organism>
<reference evidence="3 4" key="1">
    <citation type="journal article" date="2019" name="Sci. Data">
        <title>Hybrid genome assembly and annotation of Danionella translucida.</title>
        <authorList>
            <person name="Kadobianskyi M."/>
            <person name="Schulze L."/>
            <person name="Schuelke M."/>
            <person name="Judkewitz B."/>
        </authorList>
    </citation>
    <scope>NUCLEOTIDE SEQUENCE [LARGE SCALE GENOMIC DNA]</scope>
    <source>
        <strain evidence="3 4">Bolton</strain>
    </source>
</reference>
<evidence type="ECO:0000313" key="4">
    <source>
        <dbReference type="Proteomes" id="UP000316079"/>
    </source>
</evidence>
<dbReference type="PANTHER" id="PTHR21723">
    <property type="entry name" value="RESISTANCE TO INHIBITORS OF CHOLINESTERASE PROTEIN 3 RIC3"/>
    <property type="match status" value="1"/>
</dbReference>
<comment type="caution">
    <text evidence="3">The sequence shown here is derived from an EMBL/GenBank/DDBJ whole genome shotgun (WGS) entry which is preliminary data.</text>
</comment>
<feature type="transmembrane region" description="Helical" evidence="1">
    <location>
        <begin position="87"/>
        <end position="108"/>
    </location>
</feature>
<keyword evidence="4" id="KW-1185">Reference proteome</keyword>
<keyword evidence="1" id="KW-1133">Transmembrane helix</keyword>
<dbReference type="GO" id="GO:0045202">
    <property type="term" value="C:synapse"/>
    <property type="evidence" value="ECO:0007669"/>
    <property type="project" value="GOC"/>
</dbReference>
<dbReference type="InterPro" id="IPR032763">
    <property type="entry name" value="RIC3_N"/>
</dbReference>
<sequence>MAISTCQKITFISCLVLCMSLFLPRLFLPRVKTETVRPEVGPGHFPPSRDSNSLSEDHDRWDTASHYIKHYNPEAIARITAARKPSLLGQVIPVYGFGIFLYIIYLFVKLTSKDKAHRQGYRFPALQSHYSFEEMRKFHIYEPNGW</sequence>
<dbReference type="Pfam" id="PF15361">
    <property type="entry name" value="RIC3"/>
    <property type="match status" value="1"/>
</dbReference>
<evidence type="ECO:0000256" key="1">
    <source>
        <dbReference type="SAM" id="Phobius"/>
    </source>
</evidence>
<dbReference type="EMBL" id="SRMA01026955">
    <property type="protein sequence ID" value="TRY65059.1"/>
    <property type="molecule type" value="Genomic_DNA"/>
</dbReference>
<gene>
    <name evidence="3" type="ORF">DNTS_009063</name>
</gene>
<keyword evidence="1" id="KW-0472">Membrane</keyword>
<dbReference type="PANTHER" id="PTHR21723:SF5">
    <property type="entry name" value="PROTEIN RIC-3"/>
    <property type="match status" value="1"/>
</dbReference>
<accession>A0A553NI38</accession>
<evidence type="ECO:0000259" key="2">
    <source>
        <dbReference type="Pfam" id="PF15361"/>
    </source>
</evidence>
<proteinExistence type="predicted"/>
<keyword evidence="1" id="KW-0812">Transmembrane</keyword>
<dbReference type="InterPro" id="IPR026160">
    <property type="entry name" value="Ric3"/>
</dbReference>
<protein>
    <recommendedName>
        <fullName evidence="2">Resistance to inhibitors of cholinesterase protein 3 N-terminal domain-containing protein</fullName>
    </recommendedName>
</protein>
<dbReference type="GO" id="GO:0043005">
    <property type="term" value="C:neuron projection"/>
    <property type="evidence" value="ECO:0007669"/>
    <property type="project" value="TreeGrafter"/>
</dbReference>
<evidence type="ECO:0000313" key="3">
    <source>
        <dbReference type="EMBL" id="TRY65059.1"/>
    </source>
</evidence>
<dbReference type="GO" id="GO:0034394">
    <property type="term" value="P:protein localization to cell surface"/>
    <property type="evidence" value="ECO:0007669"/>
    <property type="project" value="TreeGrafter"/>
</dbReference>
<dbReference type="GO" id="GO:0007271">
    <property type="term" value="P:synaptic transmission, cholinergic"/>
    <property type="evidence" value="ECO:0007669"/>
    <property type="project" value="TreeGrafter"/>
</dbReference>
<dbReference type="OrthoDB" id="8962560at2759"/>
<dbReference type="STRING" id="623744.A0A553NI38"/>
<feature type="domain" description="Resistance to inhibitors of cholinesterase protein 3 N-terminal" evidence="2">
    <location>
        <begin position="15"/>
        <end position="119"/>
    </location>
</feature>
<dbReference type="GO" id="GO:0043025">
    <property type="term" value="C:neuronal cell body"/>
    <property type="evidence" value="ECO:0007669"/>
    <property type="project" value="TreeGrafter"/>
</dbReference>
<feature type="transmembrane region" description="Helical" evidence="1">
    <location>
        <begin position="9"/>
        <end position="28"/>
    </location>
</feature>
<dbReference type="AlphaFoldDB" id="A0A553NI38"/>